<protein>
    <submittedName>
        <fullName evidence="9">Peptide/nickel transport system permease protein</fullName>
    </submittedName>
</protein>
<comment type="caution">
    <text evidence="9">The sequence shown here is derived from an EMBL/GenBank/DDBJ whole genome shotgun (WGS) entry which is preliminary data.</text>
</comment>
<feature type="transmembrane region" description="Helical" evidence="7">
    <location>
        <begin position="106"/>
        <end position="127"/>
    </location>
</feature>
<evidence type="ECO:0000256" key="7">
    <source>
        <dbReference type="RuleBase" id="RU363032"/>
    </source>
</evidence>
<dbReference type="PANTHER" id="PTHR43163">
    <property type="entry name" value="DIPEPTIDE TRANSPORT SYSTEM PERMEASE PROTEIN DPPB-RELATED"/>
    <property type="match status" value="1"/>
</dbReference>
<reference evidence="9 10" key="1">
    <citation type="submission" date="2023-07" db="EMBL/GenBank/DDBJ databases">
        <title>Genomic Encyclopedia of Type Strains, Phase IV (KMG-IV): sequencing the most valuable type-strain genomes for metagenomic binning, comparative biology and taxonomic classification.</title>
        <authorList>
            <person name="Goeker M."/>
        </authorList>
    </citation>
    <scope>NUCLEOTIDE SEQUENCE [LARGE SCALE GENOMIC DNA]</scope>
    <source>
        <strain evidence="9 10">DSM 16980</strain>
    </source>
</reference>
<dbReference type="SUPFAM" id="SSF161098">
    <property type="entry name" value="MetI-like"/>
    <property type="match status" value="1"/>
</dbReference>
<name>A0ABT9YA05_9FIRM</name>
<feature type="transmembrane region" description="Helical" evidence="7">
    <location>
        <begin position="283"/>
        <end position="304"/>
    </location>
</feature>
<dbReference type="PROSITE" id="PS50928">
    <property type="entry name" value="ABC_TM1"/>
    <property type="match status" value="1"/>
</dbReference>
<keyword evidence="10" id="KW-1185">Reference proteome</keyword>
<evidence type="ECO:0000256" key="1">
    <source>
        <dbReference type="ARBA" id="ARBA00004651"/>
    </source>
</evidence>
<evidence type="ECO:0000256" key="6">
    <source>
        <dbReference type="ARBA" id="ARBA00023136"/>
    </source>
</evidence>
<comment type="subcellular location">
    <subcellularLocation>
        <location evidence="1 7">Cell membrane</location>
        <topology evidence="1 7">Multi-pass membrane protein</topology>
    </subcellularLocation>
</comment>
<evidence type="ECO:0000313" key="10">
    <source>
        <dbReference type="Proteomes" id="UP001239167"/>
    </source>
</evidence>
<keyword evidence="4 7" id="KW-0812">Transmembrane</keyword>
<dbReference type="RefSeq" id="WP_307224973.1">
    <property type="nucleotide sequence ID" value="NZ_CP116940.1"/>
</dbReference>
<proteinExistence type="inferred from homology"/>
<dbReference type="InterPro" id="IPR035906">
    <property type="entry name" value="MetI-like_sf"/>
</dbReference>
<evidence type="ECO:0000259" key="8">
    <source>
        <dbReference type="PROSITE" id="PS50928"/>
    </source>
</evidence>
<dbReference type="EMBL" id="JAUSUE010000019">
    <property type="protein sequence ID" value="MDQ0204666.1"/>
    <property type="molecule type" value="Genomic_DNA"/>
</dbReference>
<dbReference type="Pfam" id="PF00528">
    <property type="entry name" value="BPD_transp_1"/>
    <property type="match status" value="1"/>
</dbReference>
<evidence type="ECO:0000256" key="2">
    <source>
        <dbReference type="ARBA" id="ARBA00022448"/>
    </source>
</evidence>
<dbReference type="InterPro" id="IPR045621">
    <property type="entry name" value="BPD_transp_1_N"/>
</dbReference>
<organism evidence="9 10">
    <name type="scientific">Pectinatus haikarae</name>
    <dbReference type="NCBI Taxonomy" id="349096"/>
    <lineage>
        <taxon>Bacteria</taxon>
        <taxon>Bacillati</taxon>
        <taxon>Bacillota</taxon>
        <taxon>Negativicutes</taxon>
        <taxon>Selenomonadales</taxon>
        <taxon>Selenomonadaceae</taxon>
        <taxon>Pectinatus</taxon>
    </lineage>
</organism>
<sequence>MKMNFIVKRVLSVIPVLFGISIITFSIAFLAPGDPAEMTLDQNGIYFPTQEQIEQMRVTMGVDASWHRQYFSWIKKALYGDLGHSYHNKNSVLSELRMRVPVTLQLAVPALLLTGLGGIILGTLCALDPKTLPIRILSHLFDIFLATPRFLLALLLIFVMGEILRLLPTSGVTDYKGYLLPTMALSITTIAVVGRLVKNKLAEEIRKPYCFIALAHGIQHRQIVFLYALPNIILPIIAILGNFFGEILGGSIIIENIFALPGLGSMAIEAIRFRDYPLLQGYVLFTGCTYVLISLVLDLLLYLLNPKIRFEEY</sequence>
<evidence type="ECO:0000256" key="3">
    <source>
        <dbReference type="ARBA" id="ARBA00022475"/>
    </source>
</evidence>
<gene>
    <name evidence="9" type="ORF">J2S01_002398</name>
</gene>
<evidence type="ECO:0000313" key="9">
    <source>
        <dbReference type="EMBL" id="MDQ0204666.1"/>
    </source>
</evidence>
<keyword evidence="6 7" id="KW-0472">Membrane</keyword>
<keyword evidence="3" id="KW-1003">Cell membrane</keyword>
<dbReference type="Pfam" id="PF19300">
    <property type="entry name" value="BPD_transp_1_N"/>
    <property type="match status" value="1"/>
</dbReference>
<evidence type="ECO:0000256" key="5">
    <source>
        <dbReference type="ARBA" id="ARBA00022989"/>
    </source>
</evidence>
<dbReference type="PANTHER" id="PTHR43163:SF6">
    <property type="entry name" value="DIPEPTIDE TRANSPORT SYSTEM PERMEASE PROTEIN DPPB-RELATED"/>
    <property type="match status" value="1"/>
</dbReference>
<feature type="transmembrane region" description="Helical" evidence="7">
    <location>
        <begin position="224"/>
        <end position="244"/>
    </location>
</feature>
<keyword evidence="5 7" id="KW-1133">Transmembrane helix</keyword>
<accession>A0ABT9YA05</accession>
<dbReference type="CDD" id="cd06261">
    <property type="entry name" value="TM_PBP2"/>
    <property type="match status" value="1"/>
</dbReference>
<feature type="transmembrane region" description="Helical" evidence="7">
    <location>
        <begin position="139"/>
        <end position="158"/>
    </location>
</feature>
<dbReference type="Gene3D" id="1.10.3720.10">
    <property type="entry name" value="MetI-like"/>
    <property type="match status" value="1"/>
</dbReference>
<keyword evidence="2 7" id="KW-0813">Transport</keyword>
<evidence type="ECO:0000256" key="4">
    <source>
        <dbReference type="ARBA" id="ARBA00022692"/>
    </source>
</evidence>
<comment type="similarity">
    <text evidence="7">Belongs to the binding-protein-dependent transport system permease family.</text>
</comment>
<feature type="transmembrane region" description="Helical" evidence="7">
    <location>
        <begin position="12"/>
        <end position="31"/>
    </location>
</feature>
<feature type="domain" description="ABC transmembrane type-1" evidence="8">
    <location>
        <begin position="100"/>
        <end position="301"/>
    </location>
</feature>
<dbReference type="Proteomes" id="UP001239167">
    <property type="component" value="Unassembled WGS sequence"/>
</dbReference>
<feature type="transmembrane region" description="Helical" evidence="7">
    <location>
        <begin position="178"/>
        <end position="197"/>
    </location>
</feature>
<dbReference type="InterPro" id="IPR000515">
    <property type="entry name" value="MetI-like"/>
</dbReference>